<name>A0A174S083_BACUN</name>
<evidence type="ECO:0000313" key="3">
    <source>
        <dbReference type="Proteomes" id="UP000095766"/>
    </source>
</evidence>
<dbReference type="InterPro" id="IPR024355">
    <property type="entry name" value="TraQ_bacteroidetes"/>
</dbReference>
<keyword evidence="1" id="KW-0732">Signal</keyword>
<feature type="signal peptide" evidence="1">
    <location>
        <begin position="1"/>
        <end position="23"/>
    </location>
</feature>
<accession>A0A174S083</accession>
<dbReference type="Proteomes" id="UP000095766">
    <property type="component" value="Unassembled WGS sequence"/>
</dbReference>
<sequence length="151" mass="17466">MKRRILDFMMIACCMAVSFLSLAACGNELDIRQEYPFTVESMPVAGEITDGETVEIRLEIKPEGNFTGTVYTLRYFQPDGKGSLKTEDGTVLKPNDRYLLNEWKFRLYYTSQSGKESQTIDLYIEDNWRNLQKLTYDFNGRDAEEDNKEAV</sequence>
<gene>
    <name evidence="2" type="ORF">ERS852510_02605</name>
</gene>
<proteinExistence type="predicted"/>
<dbReference type="EMBL" id="CZAO01000012">
    <property type="protein sequence ID" value="CUP89896.1"/>
    <property type="molecule type" value="Genomic_DNA"/>
</dbReference>
<reference evidence="2 3" key="1">
    <citation type="submission" date="2015-09" db="EMBL/GenBank/DDBJ databases">
        <authorList>
            <consortium name="Pathogen Informatics"/>
        </authorList>
    </citation>
    <scope>NUCLEOTIDE SEQUENCE [LARGE SCALE GENOMIC DNA]</scope>
    <source>
        <strain evidence="2 3">2789STDY5834898</strain>
    </source>
</reference>
<dbReference type="AlphaFoldDB" id="A0A174S083"/>
<feature type="chain" id="PRO_5008032284" evidence="1">
    <location>
        <begin position="24"/>
        <end position="151"/>
    </location>
</feature>
<evidence type="ECO:0000256" key="1">
    <source>
        <dbReference type="SAM" id="SignalP"/>
    </source>
</evidence>
<dbReference type="Gene3D" id="2.60.40.2410">
    <property type="entry name" value="Uncharacterised protein PF12988, DUF3872"/>
    <property type="match status" value="1"/>
</dbReference>
<dbReference type="PROSITE" id="PS51257">
    <property type="entry name" value="PROKAR_LIPOPROTEIN"/>
    <property type="match status" value="1"/>
</dbReference>
<dbReference type="InterPro" id="IPR038707">
    <property type="entry name" value="TraQ_sf"/>
</dbReference>
<dbReference type="RefSeq" id="WP_057253551.1">
    <property type="nucleotide sequence ID" value="NZ_CZAO01000012.1"/>
</dbReference>
<organism evidence="2 3">
    <name type="scientific">Bacteroides uniformis</name>
    <dbReference type="NCBI Taxonomy" id="820"/>
    <lineage>
        <taxon>Bacteria</taxon>
        <taxon>Pseudomonadati</taxon>
        <taxon>Bacteroidota</taxon>
        <taxon>Bacteroidia</taxon>
        <taxon>Bacteroidales</taxon>
        <taxon>Bacteroidaceae</taxon>
        <taxon>Bacteroides</taxon>
    </lineage>
</organism>
<protein>
    <submittedName>
        <fullName evidence="2">Conjugate transposon protein</fullName>
    </submittedName>
</protein>
<evidence type="ECO:0000313" key="2">
    <source>
        <dbReference type="EMBL" id="CUP89896.1"/>
    </source>
</evidence>
<dbReference type="Pfam" id="PF12988">
    <property type="entry name" value="TraQ_transposon"/>
    <property type="match status" value="1"/>
</dbReference>